<keyword evidence="2" id="KW-1185">Reference proteome</keyword>
<evidence type="ECO:0000313" key="3">
    <source>
        <dbReference type="WBParaSite" id="GPUH_0002299601-mRNA-1"/>
    </source>
</evidence>
<dbReference type="WBParaSite" id="GPUH_0002299601-mRNA-1">
    <property type="protein sequence ID" value="GPUH_0002299601-mRNA-1"/>
    <property type="gene ID" value="GPUH_0002299601"/>
</dbReference>
<gene>
    <name evidence="1" type="ORF">GPUH_LOCUS22968</name>
</gene>
<dbReference type="EMBL" id="UYRT01096434">
    <property type="protein sequence ID" value="VDN40793.1"/>
    <property type="molecule type" value="Genomic_DNA"/>
</dbReference>
<reference evidence="3" key="1">
    <citation type="submission" date="2016-06" db="UniProtKB">
        <authorList>
            <consortium name="WormBaseParasite"/>
        </authorList>
    </citation>
    <scope>IDENTIFICATION</scope>
</reference>
<accession>A0A183EPS7</accession>
<dbReference type="Proteomes" id="UP000271098">
    <property type="component" value="Unassembled WGS sequence"/>
</dbReference>
<evidence type="ECO:0000313" key="2">
    <source>
        <dbReference type="Proteomes" id="UP000271098"/>
    </source>
</evidence>
<reference evidence="1 2" key="2">
    <citation type="submission" date="2018-11" db="EMBL/GenBank/DDBJ databases">
        <authorList>
            <consortium name="Pathogen Informatics"/>
        </authorList>
    </citation>
    <scope>NUCLEOTIDE SEQUENCE [LARGE SCALE GENOMIC DNA]</scope>
</reference>
<dbReference type="AlphaFoldDB" id="A0A183EPS7"/>
<organism evidence="3">
    <name type="scientific">Gongylonema pulchrum</name>
    <dbReference type="NCBI Taxonomy" id="637853"/>
    <lineage>
        <taxon>Eukaryota</taxon>
        <taxon>Metazoa</taxon>
        <taxon>Ecdysozoa</taxon>
        <taxon>Nematoda</taxon>
        <taxon>Chromadorea</taxon>
        <taxon>Rhabditida</taxon>
        <taxon>Spirurina</taxon>
        <taxon>Spiruromorpha</taxon>
        <taxon>Spiruroidea</taxon>
        <taxon>Gongylonematidae</taxon>
        <taxon>Gongylonema</taxon>
    </lineage>
</organism>
<evidence type="ECO:0000313" key="1">
    <source>
        <dbReference type="EMBL" id="VDN40793.1"/>
    </source>
</evidence>
<proteinExistence type="predicted"/>
<protein>
    <submittedName>
        <fullName evidence="1 3">Uncharacterized protein</fullName>
    </submittedName>
</protein>
<name>A0A183EPS7_9BILA</name>
<sequence length="78" mass="8444">MASATASKVVPEGDLMVLATGEMLARCSLQNDATHASTACKPQLFLLTRRNGLANLFENIDEQTVQELAALHPTYCNH</sequence>